<keyword evidence="1" id="KW-0808">Transferase</keyword>
<dbReference type="PANTHER" id="PTHR43877">
    <property type="entry name" value="AMINOALKYLPHOSPHONATE N-ACETYLTRANSFERASE-RELATED-RELATED"/>
    <property type="match status" value="1"/>
</dbReference>
<evidence type="ECO:0000259" key="3">
    <source>
        <dbReference type="PROSITE" id="PS51186"/>
    </source>
</evidence>
<dbReference type="PROSITE" id="PS51186">
    <property type="entry name" value="GNAT"/>
    <property type="match status" value="1"/>
</dbReference>
<dbReference type="eggNOG" id="COG0456">
    <property type="taxonomic scope" value="Bacteria"/>
</dbReference>
<dbReference type="SUPFAM" id="SSF55729">
    <property type="entry name" value="Acyl-CoA N-acyltransferases (Nat)"/>
    <property type="match status" value="1"/>
</dbReference>
<keyword evidence="2" id="KW-0012">Acyltransferase</keyword>
<dbReference type="EMBL" id="CP002049">
    <property type="protein sequence ID" value="ADI13476.1"/>
    <property type="molecule type" value="Genomic_DNA"/>
</dbReference>
<accession>D7CRI6</accession>
<evidence type="ECO:0000256" key="1">
    <source>
        <dbReference type="ARBA" id="ARBA00022679"/>
    </source>
</evidence>
<keyword evidence="5" id="KW-1185">Reference proteome</keyword>
<proteinExistence type="predicted"/>
<dbReference type="Pfam" id="PF00583">
    <property type="entry name" value="Acetyltransf_1"/>
    <property type="match status" value="1"/>
</dbReference>
<dbReference type="AlphaFoldDB" id="D7CRI6"/>
<organism evidence="4 5">
    <name type="scientific">Truepera radiovictrix (strain DSM 17093 / CIP 108686 / LMG 22925 / RQ-24)</name>
    <dbReference type="NCBI Taxonomy" id="649638"/>
    <lineage>
        <taxon>Bacteria</taxon>
        <taxon>Thermotogati</taxon>
        <taxon>Deinococcota</taxon>
        <taxon>Deinococci</taxon>
        <taxon>Trueperales</taxon>
        <taxon>Trueperaceae</taxon>
        <taxon>Truepera</taxon>
    </lineage>
</organism>
<dbReference type="HOGENOM" id="CLU_013985_19_1_0"/>
<dbReference type="KEGG" id="tra:Trad_0337"/>
<dbReference type="CDD" id="cd04301">
    <property type="entry name" value="NAT_SF"/>
    <property type="match status" value="1"/>
</dbReference>
<reference evidence="5" key="1">
    <citation type="submission" date="2010-05" db="EMBL/GenBank/DDBJ databases">
        <title>The complete genome of Truepera radiovictris DSM 17093.</title>
        <authorList>
            <consortium name="US DOE Joint Genome Institute (JGI-PGF)"/>
            <person name="Lucas S."/>
            <person name="Copeland A."/>
            <person name="Lapidus A."/>
            <person name="Glavina del Rio T."/>
            <person name="Dalin E."/>
            <person name="Tice H."/>
            <person name="Bruce D."/>
            <person name="Goodwin L."/>
            <person name="Pitluck S."/>
            <person name="Kyrpides N."/>
            <person name="Mavromatis K."/>
            <person name="Ovchinnikova G."/>
            <person name="Munk A.C."/>
            <person name="Detter J.C."/>
            <person name="Han C."/>
            <person name="Tapia R."/>
            <person name="Land M."/>
            <person name="Hauser L."/>
            <person name="Markowitz V."/>
            <person name="Cheng J.-F."/>
            <person name="Hugenholtz P."/>
            <person name="Woyke T."/>
            <person name="Wu D."/>
            <person name="Tindall B."/>
            <person name="Pomrenke H.G."/>
            <person name="Brambilla E."/>
            <person name="Klenk H.-P."/>
            <person name="Eisen J.A."/>
        </authorList>
    </citation>
    <scope>NUCLEOTIDE SEQUENCE [LARGE SCALE GENOMIC DNA]</scope>
    <source>
        <strain evidence="5">DSM 17093 / CIP 108686 / LMG 22925 / RQ-24</strain>
    </source>
</reference>
<dbReference type="Proteomes" id="UP000000379">
    <property type="component" value="Chromosome"/>
</dbReference>
<evidence type="ECO:0000313" key="5">
    <source>
        <dbReference type="Proteomes" id="UP000000379"/>
    </source>
</evidence>
<dbReference type="OrthoDB" id="9773249at2"/>
<dbReference type="STRING" id="649638.Trad_0337"/>
<dbReference type="GO" id="GO:0016747">
    <property type="term" value="F:acyltransferase activity, transferring groups other than amino-acyl groups"/>
    <property type="evidence" value="ECO:0007669"/>
    <property type="project" value="InterPro"/>
</dbReference>
<evidence type="ECO:0000256" key="2">
    <source>
        <dbReference type="ARBA" id="ARBA00023315"/>
    </source>
</evidence>
<dbReference type="PANTHER" id="PTHR43877:SF1">
    <property type="entry name" value="ACETYLTRANSFERASE"/>
    <property type="match status" value="1"/>
</dbReference>
<dbReference type="InterPro" id="IPR050832">
    <property type="entry name" value="Bact_Acetyltransf"/>
</dbReference>
<name>D7CRI6_TRURR</name>
<dbReference type="InterPro" id="IPR016181">
    <property type="entry name" value="Acyl_CoA_acyltransferase"/>
</dbReference>
<dbReference type="RefSeq" id="WP_013176856.1">
    <property type="nucleotide sequence ID" value="NC_014221.1"/>
</dbReference>
<gene>
    <name evidence="4" type="ordered locus">Trad_0337</name>
</gene>
<dbReference type="Gene3D" id="3.40.630.30">
    <property type="match status" value="1"/>
</dbReference>
<reference evidence="4 5" key="2">
    <citation type="journal article" date="2011" name="Stand. Genomic Sci.">
        <title>Complete genome sequence of Truepera radiovictrix type strain (RQ-24).</title>
        <authorList>
            <person name="Ivanova N."/>
            <person name="Rohde C."/>
            <person name="Munk C."/>
            <person name="Nolan M."/>
            <person name="Lucas S."/>
            <person name="Del Rio T.G."/>
            <person name="Tice H."/>
            <person name="Deshpande S."/>
            <person name="Cheng J.F."/>
            <person name="Tapia R."/>
            <person name="Han C."/>
            <person name="Goodwin L."/>
            <person name="Pitluck S."/>
            <person name="Liolios K."/>
            <person name="Mavromatis K."/>
            <person name="Mikhailova N."/>
            <person name="Pati A."/>
            <person name="Chen A."/>
            <person name="Palaniappan K."/>
            <person name="Land M."/>
            <person name="Hauser L."/>
            <person name="Chang Y.J."/>
            <person name="Jeffries C.D."/>
            <person name="Brambilla E."/>
            <person name="Rohde M."/>
            <person name="Goker M."/>
            <person name="Tindall B.J."/>
            <person name="Woyke T."/>
            <person name="Bristow J."/>
            <person name="Eisen J.A."/>
            <person name="Markowitz V."/>
            <person name="Hugenholtz P."/>
            <person name="Kyrpides N.C."/>
            <person name="Klenk H.P."/>
            <person name="Lapidus A."/>
        </authorList>
    </citation>
    <scope>NUCLEOTIDE SEQUENCE [LARGE SCALE GENOMIC DNA]</scope>
    <source>
        <strain evidence="5">DSM 17093 / CIP 108686 / LMG 22925 / RQ-24</strain>
    </source>
</reference>
<protein>
    <submittedName>
        <fullName evidence="4">GCN5-related N-acetyltransferase</fullName>
    </submittedName>
</protein>
<dbReference type="InterPro" id="IPR000182">
    <property type="entry name" value="GNAT_dom"/>
</dbReference>
<evidence type="ECO:0000313" key="4">
    <source>
        <dbReference type="EMBL" id="ADI13476.1"/>
    </source>
</evidence>
<sequence>MPRDSELRLELRPARPADAPALAALQRTIYAEGRWFVGDGAPSAEALAHRLRRLEAARSLVLLAYAADPAEGLALGGWLELHRLRPARMSHVAVLTLAVAPTFRQRGVASRLLAEAYRWARAVGVRKVQLSVREHNRAALALYEREGFTLEGRERCQVFDAGRFEDNLLMAKFL</sequence>
<feature type="domain" description="N-acetyltransferase" evidence="3">
    <location>
        <begin position="9"/>
        <end position="174"/>
    </location>
</feature>